<name>A0A4W5MG12_9TELE</name>
<evidence type="ECO:0008006" key="4">
    <source>
        <dbReference type="Google" id="ProtNLM"/>
    </source>
</evidence>
<dbReference type="Proteomes" id="UP000314982">
    <property type="component" value="Unassembled WGS sequence"/>
</dbReference>
<feature type="compositionally biased region" description="Polar residues" evidence="1">
    <location>
        <begin position="165"/>
        <end position="176"/>
    </location>
</feature>
<keyword evidence="3" id="KW-1185">Reference proteome</keyword>
<feature type="region of interest" description="Disordered" evidence="1">
    <location>
        <begin position="254"/>
        <end position="369"/>
    </location>
</feature>
<dbReference type="Ensembl" id="ENSHHUT00000038172.1">
    <property type="protein sequence ID" value="ENSHHUP00000036704.1"/>
    <property type="gene ID" value="ENSHHUG00000023034.1"/>
</dbReference>
<dbReference type="AlphaFoldDB" id="A0A4W5MG12"/>
<protein>
    <recommendedName>
        <fullName evidence="4">Chromodomain helicase DNA binding protein 7</fullName>
    </recommendedName>
</protein>
<dbReference type="GeneTree" id="ENSGT01040000241001"/>
<accession>A0A4W5MG12</accession>
<feature type="region of interest" description="Disordered" evidence="1">
    <location>
        <begin position="157"/>
        <end position="200"/>
    </location>
</feature>
<sequence length="369" mass="40037">MPFLIRHLNILSSADSSQNLLPYKEYRCPSKHFLHFPQANALYFQGFLPEGKFTRILTEPVSRDQGPRRRGRRPRSEMPKPLLSESPMGPLFMNGSLIGSMDLVSLQNLRNVQGVPLTGLMGFPHGFAVSAGEDAKNGLSMLPMMLHGIHGAPHMFSVQGLMGQPPTSSADGSGMQSDGERKREDKQSTEEKQQGAIGSHSIAAITTAAASSSSGVSSSSGSHLAFNPFLVPGMSHGLLYPHMFLPHGGIMALPGMPPTESSGSPKRKKKRTREEGVVEAGSHSHLQTDSGPPKTPSDGQTGENTVDQAGPEAREQMEDNVQEEVTGHDSHASPEVNPEKSIEEERGTEENRVMEDEEERESRRAQDSQ</sequence>
<dbReference type="InterPro" id="IPR051493">
    <property type="entry name" value="CHD"/>
</dbReference>
<feature type="region of interest" description="Disordered" evidence="1">
    <location>
        <begin position="58"/>
        <end position="87"/>
    </location>
</feature>
<feature type="compositionally biased region" description="Basic and acidic residues" evidence="1">
    <location>
        <begin position="325"/>
        <end position="369"/>
    </location>
</feature>
<reference evidence="3" key="1">
    <citation type="submission" date="2018-06" db="EMBL/GenBank/DDBJ databases">
        <title>Genome assembly of Danube salmon.</title>
        <authorList>
            <person name="Macqueen D.J."/>
            <person name="Gundappa M.K."/>
        </authorList>
    </citation>
    <scope>NUCLEOTIDE SEQUENCE [LARGE SCALE GENOMIC DNA]</scope>
</reference>
<dbReference type="PANTHER" id="PTHR46850">
    <property type="entry name" value="CHROMODOMAIN-HELICASE-DNA-BINDING PROTEIN 9"/>
    <property type="match status" value="1"/>
</dbReference>
<feature type="compositionally biased region" description="Polar residues" evidence="1">
    <location>
        <begin position="297"/>
        <end position="307"/>
    </location>
</feature>
<dbReference type="PANTHER" id="PTHR46850:SF1">
    <property type="entry name" value="CHROMODOMAIN-HELICASE-DNA-BINDING PROTEIN 9"/>
    <property type="match status" value="1"/>
</dbReference>
<reference evidence="2" key="3">
    <citation type="submission" date="2025-09" db="UniProtKB">
        <authorList>
            <consortium name="Ensembl"/>
        </authorList>
    </citation>
    <scope>IDENTIFICATION</scope>
</reference>
<feature type="compositionally biased region" description="Basic and acidic residues" evidence="1">
    <location>
        <begin position="178"/>
        <end position="193"/>
    </location>
</feature>
<proteinExistence type="predicted"/>
<dbReference type="STRING" id="62062.ENSHHUP00000036704"/>
<reference evidence="2" key="2">
    <citation type="submission" date="2025-08" db="UniProtKB">
        <authorList>
            <consortium name="Ensembl"/>
        </authorList>
    </citation>
    <scope>IDENTIFICATION</scope>
</reference>
<evidence type="ECO:0000313" key="3">
    <source>
        <dbReference type="Proteomes" id="UP000314982"/>
    </source>
</evidence>
<organism evidence="2 3">
    <name type="scientific">Hucho hucho</name>
    <name type="common">huchen</name>
    <dbReference type="NCBI Taxonomy" id="62062"/>
    <lineage>
        <taxon>Eukaryota</taxon>
        <taxon>Metazoa</taxon>
        <taxon>Chordata</taxon>
        <taxon>Craniata</taxon>
        <taxon>Vertebrata</taxon>
        <taxon>Euteleostomi</taxon>
        <taxon>Actinopterygii</taxon>
        <taxon>Neopterygii</taxon>
        <taxon>Teleostei</taxon>
        <taxon>Protacanthopterygii</taxon>
        <taxon>Salmoniformes</taxon>
        <taxon>Salmonidae</taxon>
        <taxon>Salmoninae</taxon>
        <taxon>Hucho</taxon>
    </lineage>
</organism>
<evidence type="ECO:0000313" key="2">
    <source>
        <dbReference type="Ensembl" id="ENSHHUP00000036704.1"/>
    </source>
</evidence>
<evidence type="ECO:0000256" key="1">
    <source>
        <dbReference type="SAM" id="MobiDB-lite"/>
    </source>
</evidence>